<reference evidence="2 3" key="2">
    <citation type="submission" date="2022-06" db="EMBL/GenBank/DDBJ databases">
        <title>Genomic Encyclopedia of Type Strains, Phase I: the one thousand microbial genomes (KMG-I) project.</title>
        <authorList>
            <person name="Kyrpides N."/>
        </authorList>
    </citation>
    <scope>NUCLEOTIDE SEQUENCE [LARGE SCALE GENOMIC DNA]</scope>
    <source>
        <strain evidence="2 3">DSM 43889</strain>
    </source>
</reference>
<evidence type="ECO:0000313" key="3">
    <source>
        <dbReference type="Proteomes" id="UP000791080"/>
    </source>
</evidence>
<dbReference type="PROSITE" id="PS51704">
    <property type="entry name" value="GP_PDE"/>
    <property type="match status" value="1"/>
</dbReference>
<dbReference type="EMBL" id="AUBJ02000001">
    <property type="protein sequence ID" value="MCP2331865.1"/>
    <property type="molecule type" value="Genomic_DNA"/>
</dbReference>
<gene>
    <name evidence="2" type="ORF">G443_002135</name>
</gene>
<evidence type="ECO:0000313" key="2">
    <source>
        <dbReference type="EMBL" id="MCP2331865.1"/>
    </source>
</evidence>
<dbReference type="Gene3D" id="3.20.20.190">
    <property type="entry name" value="Phosphatidylinositol (PI) phosphodiesterase"/>
    <property type="match status" value="1"/>
</dbReference>
<protein>
    <submittedName>
        <fullName evidence="2">Glycerophosphoryl diester phosphodiesterase family protein</fullName>
    </submittedName>
</protein>
<comment type="caution">
    <text evidence="2">The sequence shown here is derived from an EMBL/GenBank/DDBJ whole genome shotgun (WGS) entry which is preliminary data.</text>
</comment>
<sequence length="158" mass="17436">MPTLREAVRELDPGTGLLLEVKVCEGVEGLGADIARELRSMPDYLWSAVRGDTLVVQSFDHEQMRAFHQRLGVVPVGLLFGSRPSEAELVAASRWAEQANPRFRDTDPALVDRVHELGMAINVWTVNDEADMRTAVSHGVDGVITDHPEVLLEVLGRN</sequence>
<keyword evidence="3" id="KW-1185">Reference proteome</keyword>
<name>A0ABT1JH95_ACTCY</name>
<feature type="domain" description="GP-PDE" evidence="1">
    <location>
        <begin position="1"/>
        <end position="155"/>
    </location>
</feature>
<dbReference type="Pfam" id="PF03009">
    <property type="entry name" value="GDPD"/>
    <property type="match status" value="1"/>
</dbReference>
<dbReference type="Proteomes" id="UP000791080">
    <property type="component" value="Unassembled WGS sequence"/>
</dbReference>
<accession>A0ABT1JH95</accession>
<dbReference type="InterPro" id="IPR030395">
    <property type="entry name" value="GP_PDE_dom"/>
</dbReference>
<reference evidence="2 3" key="1">
    <citation type="submission" date="2013-07" db="EMBL/GenBank/DDBJ databases">
        <authorList>
            <consortium name="DOE Joint Genome Institute"/>
            <person name="Reeve W."/>
            <person name="Huntemann M."/>
            <person name="Han J."/>
            <person name="Chen A."/>
            <person name="Kyrpides N."/>
            <person name="Mavromatis K."/>
            <person name="Markowitz V."/>
            <person name="Palaniappan K."/>
            <person name="Ivanova N."/>
            <person name="Schaumberg A."/>
            <person name="Pati A."/>
            <person name="Liolios K."/>
            <person name="Nordberg H.P."/>
            <person name="Cantor M.N."/>
            <person name="Hua S.X."/>
            <person name="Woyke T."/>
        </authorList>
    </citation>
    <scope>NUCLEOTIDE SEQUENCE [LARGE SCALE GENOMIC DNA]</scope>
    <source>
        <strain evidence="2 3">DSM 43889</strain>
    </source>
</reference>
<dbReference type="InterPro" id="IPR017946">
    <property type="entry name" value="PLC-like_Pdiesterase_TIM-brl"/>
</dbReference>
<evidence type="ECO:0000259" key="1">
    <source>
        <dbReference type="PROSITE" id="PS51704"/>
    </source>
</evidence>
<dbReference type="SUPFAM" id="SSF51695">
    <property type="entry name" value="PLC-like phosphodiesterases"/>
    <property type="match status" value="1"/>
</dbReference>
<organism evidence="2 3">
    <name type="scientific">Actinoalloteichus caeruleus DSM 43889</name>
    <dbReference type="NCBI Taxonomy" id="1120930"/>
    <lineage>
        <taxon>Bacteria</taxon>
        <taxon>Bacillati</taxon>
        <taxon>Actinomycetota</taxon>
        <taxon>Actinomycetes</taxon>
        <taxon>Pseudonocardiales</taxon>
        <taxon>Pseudonocardiaceae</taxon>
        <taxon>Actinoalloteichus</taxon>
        <taxon>Actinoalloteichus cyanogriseus</taxon>
    </lineage>
</organism>
<dbReference type="PANTHER" id="PTHR46211">
    <property type="entry name" value="GLYCEROPHOSPHORYL DIESTER PHOSPHODIESTERASE"/>
    <property type="match status" value="1"/>
</dbReference>
<dbReference type="PANTHER" id="PTHR46211:SF1">
    <property type="entry name" value="GLYCEROPHOSPHODIESTER PHOSPHODIESTERASE, CYTOPLASMIC"/>
    <property type="match status" value="1"/>
</dbReference>
<dbReference type="CDD" id="cd08556">
    <property type="entry name" value="GDPD"/>
    <property type="match status" value="1"/>
</dbReference>
<proteinExistence type="predicted"/>